<evidence type="ECO:0000256" key="1">
    <source>
        <dbReference type="ARBA" id="ARBA00001946"/>
    </source>
</evidence>
<evidence type="ECO:0000313" key="8">
    <source>
        <dbReference type="Proteomes" id="UP001596020"/>
    </source>
</evidence>
<evidence type="ECO:0000256" key="2">
    <source>
        <dbReference type="ARBA" id="ARBA00005893"/>
    </source>
</evidence>
<dbReference type="PIRSF" id="PIRSF006118">
    <property type="entry name" value="KDO8-P_Ptase"/>
    <property type="match status" value="1"/>
</dbReference>
<comment type="similarity">
    <text evidence="2">Belongs to the KdsC family.</text>
</comment>
<dbReference type="InterPro" id="IPR036412">
    <property type="entry name" value="HAD-like_sf"/>
</dbReference>
<gene>
    <name evidence="7" type="ORF">ACFO3G_00620</name>
</gene>
<keyword evidence="5" id="KW-0378">Hydrolase</keyword>
<dbReference type="InterPro" id="IPR010023">
    <property type="entry name" value="KdsC_fam"/>
</dbReference>
<reference evidence="8" key="1">
    <citation type="journal article" date="2019" name="Int. J. Syst. Evol. Microbiol.">
        <title>The Global Catalogue of Microorganisms (GCM) 10K type strain sequencing project: providing services to taxonomists for standard genome sequencing and annotation.</title>
        <authorList>
            <consortium name="The Broad Institute Genomics Platform"/>
            <consortium name="The Broad Institute Genome Sequencing Center for Infectious Disease"/>
            <person name="Wu L."/>
            <person name="Ma J."/>
        </authorList>
    </citation>
    <scope>NUCLEOTIDE SEQUENCE [LARGE SCALE GENOMIC DNA]</scope>
    <source>
        <strain evidence="8">CGMCC 4.7357</strain>
    </source>
</reference>
<dbReference type="InterPro" id="IPR023214">
    <property type="entry name" value="HAD_sf"/>
</dbReference>
<evidence type="ECO:0000256" key="5">
    <source>
        <dbReference type="ARBA" id="ARBA00022801"/>
    </source>
</evidence>
<dbReference type="SFLD" id="SFLDG01138">
    <property type="entry name" value="C1.6.2:_Deoxy-d-mannose-octulo"/>
    <property type="match status" value="1"/>
</dbReference>
<evidence type="ECO:0000256" key="3">
    <source>
        <dbReference type="ARBA" id="ARBA00011881"/>
    </source>
</evidence>
<comment type="subunit">
    <text evidence="3">Homotetramer.</text>
</comment>
<dbReference type="RefSeq" id="WP_380077006.1">
    <property type="nucleotide sequence ID" value="NZ_JBHSGO010000006.1"/>
</dbReference>
<keyword evidence="4" id="KW-0479">Metal-binding</keyword>
<dbReference type="Pfam" id="PF08282">
    <property type="entry name" value="Hydrolase_3"/>
    <property type="match status" value="1"/>
</dbReference>
<evidence type="ECO:0000256" key="6">
    <source>
        <dbReference type="ARBA" id="ARBA00022842"/>
    </source>
</evidence>
<name>A0ABV9K4S1_9PORP</name>
<evidence type="ECO:0000313" key="7">
    <source>
        <dbReference type="EMBL" id="MFC4665140.1"/>
    </source>
</evidence>
<evidence type="ECO:0000256" key="4">
    <source>
        <dbReference type="ARBA" id="ARBA00022723"/>
    </source>
</evidence>
<keyword evidence="8" id="KW-1185">Reference proteome</keyword>
<dbReference type="Gene3D" id="3.40.50.1000">
    <property type="entry name" value="HAD superfamily/HAD-like"/>
    <property type="match status" value="1"/>
</dbReference>
<accession>A0ABV9K4S1</accession>
<organism evidence="7 8">
    <name type="scientific">Falsiporphyromonas endometrii</name>
    <dbReference type="NCBI Taxonomy" id="1387297"/>
    <lineage>
        <taxon>Bacteria</taxon>
        <taxon>Pseudomonadati</taxon>
        <taxon>Bacteroidota</taxon>
        <taxon>Bacteroidia</taxon>
        <taxon>Bacteroidales</taxon>
        <taxon>Porphyromonadaceae</taxon>
        <taxon>Falsiporphyromonas</taxon>
    </lineage>
</organism>
<dbReference type="InterPro" id="IPR050793">
    <property type="entry name" value="CMP-NeuNAc_synthase"/>
</dbReference>
<dbReference type="PANTHER" id="PTHR21485:SF3">
    <property type="entry name" value="N-ACYLNEURAMINATE CYTIDYLYLTRANSFERASE"/>
    <property type="match status" value="1"/>
</dbReference>
<dbReference type="PANTHER" id="PTHR21485">
    <property type="entry name" value="HAD SUPERFAMILY MEMBERS CMAS AND KDSC"/>
    <property type="match status" value="1"/>
</dbReference>
<dbReference type="SFLD" id="SFLDS00003">
    <property type="entry name" value="Haloacid_Dehalogenase"/>
    <property type="match status" value="1"/>
</dbReference>
<dbReference type="SFLD" id="SFLDG01136">
    <property type="entry name" value="C1.6:_Phosphoserine_Phosphatas"/>
    <property type="match status" value="1"/>
</dbReference>
<sequence>MSSIAYDLKKIKAFIFDMDGVISGTVVPMAPDGEAQRTLNIKDGYAMQYAVKQGFTIAIISGGLSQAMKERAAYLGIQHCFMRVPNKLECLKQLMEETGLRKEEIIYVGDDIPDREIMAFVGLPVAPNDAVPEIKAVAKYISHKNGGFGVVRDVIEQTLKAQGKWANGQGWGW</sequence>
<dbReference type="EMBL" id="JBHSGO010000006">
    <property type="protein sequence ID" value="MFC4665140.1"/>
    <property type="molecule type" value="Genomic_DNA"/>
</dbReference>
<comment type="cofactor">
    <cofactor evidence="1">
        <name>Mg(2+)</name>
        <dbReference type="ChEBI" id="CHEBI:18420"/>
    </cofactor>
</comment>
<dbReference type="NCBIfam" id="TIGR01670">
    <property type="entry name" value="KdsC-phosphatas"/>
    <property type="match status" value="1"/>
</dbReference>
<dbReference type="SUPFAM" id="SSF56784">
    <property type="entry name" value="HAD-like"/>
    <property type="match status" value="1"/>
</dbReference>
<protein>
    <submittedName>
        <fullName evidence="7">KdsC family phosphatase</fullName>
    </submittedName>
</protein>
<proteinExistence type="inferred from homology"/>
<keyword evidence="6" id="KW-0460">Magnesium</keyword>
<dbReference type="Proteomes" id="UP001596020">
    <property type="component" value="Unassembled WGS sequence"/>
</dbReference>
<comment type="caution">
    <text evidence="7">The sequence shown here is derived from an EMBL/GenBank/DDBJ whole genome shotgun (WGS) entry which is preliminary data.</text>
</comment>